<dbReference type="STRING" id="595434.RISK_000171"/>
<dbReference type="Proteomes" id="UP000036367">
    <property type="component" value="Unassembled WGS sequence"/>
</dbReference>
<sequence length="55" mass="6270">MNRPRSPGDGLARLTILHWRRRPLQTNPIHSQISVLTDSALWHGSRMAHDETAKS</sequence>
<dbReference type="AlphaFoldDB" id="A0A0J1BMW7"/>
<comment type="caution">
    <text evidence="1">The sequence shown here is derived from an EMBL/GenBank/DDBJ whole genome shotgun (WGS) entry which is preliminary data.</text>
</comment>
<evidence type="ECO:0000313" key="2">
    <source>
        <dbReference type="Proteomes" id="UP000036367"/>
    </source>
</evidence>
<proteinExistence type="predicted"/>
<organism evidence="1 2">
    <name type="scientific">Rhodopirellula islandica</name>
    <dbReference type="NCBI Taxonomy" id="595434"/>
    <lineage>
        <taxon>Bacteria</taxon>
        <taxon>Pseudomonadati</taxon>
        <taxon>Planctomycetota</taxon>
        <taxon>Planctomycetia</taxon>
        <taxon>Pirellulales</taxon>
        <taxon>Pirellulaceae</taxon>
        <taxon>Rhodopirellula</taxon>
    </lineage>
</organism>
<keyword evidence="2" id="KW-1185">Reference proteome</keyword>
<name>A0A0J1BMW7_RHOIS</name>
<reference evidence="1" key="1">
    <citation type="submission" date="2015-05" db="EMBL/GenBank/DDBJ databases">
        <title>Permanent draft genome of Rhodopirellula islandicus K833.</title>
        <authorList>
            <person name="Kizina J."/>
            <person name="Richter M."/>
            <person name="Glockner F.O."/>
            <person name="Harder J."/>
        </authorList>
    </citation>
    <scope>NUCLEOTIDE SEQUENCE [LARGE SCALE GENOMIC DNA]</scope>
    <source>
        <strain evidence="1">K833</strain>
    </source>
</reference>
<accession>A0A0J1BMW7</accession>
<dbReference type="EMBL" id="LECT01000002">
    <property type="protein sequence ID" value="KLU07798.1"/>
    <property type="molecule type" value="Genomic_DNA"/>
</dbReference>
<gene>
    <name evidence="1" type="ORF">RISK_000171</name>
</gene>
<evidence type="ECO:0000313" key="1">
    <source>
        <dbReference type="EMBL" id="KLU07798.1"/>
    </source>
</evidence>
<protein>
    <submittedName>
        <fullName evidence="1">Uncharacterized protein</fullName>
    </submittedName>
</protein>